<reference evidence="1" key="1">
    <citation type="submission" date="2021-02" db="EMBL/GenBank/DDBJ databases">
        <authorList>
            <person name="Nowell W R."/>
        </authorList>
    </citation>
    <scope>NUCLEOTIDE SEQUENCE</scope>
</reference>
<dbReference type="AlphaFoldDB" id="A0A8S2XXF5"/>
<dbReference type="EMBL" id="CAJOBI010084904">
    <property type="protein sequence ID" value="CAF4514468.1"/>
    <property type="molecule type" value="Genomic_DNA"/>
</dbReference>
<accession>A0A8S2XXF5</accession>
<protein>
    <submittedName>
        <fullName evidence="1">Uncharacterized protein</fullName>
    </submittedName>
</protein>
<dbReference type="EMBL" id="CAJOBI010176206">
    <property type="protein sequence ID" value="CAF4908676.1"/>
    <property type="molecule type" value="Genomic_DNA"/>
</dbReference>
<dbReference type="Proteomes" id="UP000676336">
    <property type="component" value="Unassembled WGS sequence"/>
</dbReference>
<evidence type="ECO:0000313" key="3">
    <source>
        <dbReference type="Proteomes" id="UP000676336"/>
    </source>
</evidence>
<name>A0A8S2XXF5_9BILA</name>
<feature type="non-terminal residue" evidence="1">
    <location>
        <position position="1"/>
    </location>
</feature>
<evidence type="ECO:0000313" key="1">
    <source>
        <dbReference type="EMBL" id="CAF4514468.1"/>
    </source>
</evidence>
<comment type="caution">
    <text evidence="1">The sequence shown here is derived from an EMBL/GenBank/DDBJ whole genome shotgun (WGS) entry which is preliminary data.</text>
</comment>
<proteinExistence type="predicted"/>
<sequence length="76" mass="7736">SEICAQYIPTVIGITSSDESTNPTTATSLSSICLSSSSQPALINSLSSNPASLVQQPTPLSINLQPPITTTSLAST</sequence>
<gene>
    <name evidence="1" type="ORF">SMN809_LOCUS35523</name>
    <name evidence="2" type="ORF">SMN809_LOCUS52117</name>
</gene>
<evidence type="ECO:0000313" key="2">
    <source>
        <dbReference type="EMBL" id="CAF4908676.1"/>
    </source>
</evidence>
<organism evidence="1 3">
    <name type="scientific">Rotaria magnacalcarata</name>
    <dbReference type="NCBI Taxonomy" id="392030"/>
    <lineage>
        <taxon>Eukaryota</taxon>
        <taxon>Metazoa</taxon>
        <taxon>Spiralia</taxon>
        <taxon>Gnathifera</taxon>
        <taxon>Rotifera</taxon>
        <taxon>Eurotatoria</taxon>
        <taxon>Bdelloidea</taxon>
        <taxon>Philodinida</taxon>
        <taxon>Philodinidae</taxon>
        <taxon>Rotaria</taxon>
    </lineage>
</organism>